<reference evidence="1 2" key="1">
    <citation type="submission" date="2024-10" db="EMBL/GenBank/DDBJ databases">
        <title>Updated reference genomes for cyclostephanoid diatoms.</title>
        <authorList>
            <person name="Roberts W.R."/>
            <person name="Alverson A.J."/>
        </authorList>
    </citation>
    <scope>NUCLEOTIDE SEQUENCE [LARGE SCALE GENOMIC DNA]</scope>
    <source>
        <strain evidence="1 2">AJA276-08</strain>
    </source>
</reference>
<dbReference type="InterPro" id="IPR008884">
    <property type="entry name" value="TylF_MeTrfase"/>
</dbReference>
<dbReference type="PANTHER" id="PTHR40036">
    <property type="entry name" value="MACROCIN O-METHYLTRANSFERASE"/>
    <property type="match status" value="1"/>
</dbReference>
<organism evidence="1 2">
    <name type="scientific">Stephanodiscus triporus</name>
    <dbReference type="NCBI Taxonomy" id="2934178"/>
    <lineage>
        <taxon>Eukaryota</taxon>
        <taxon>Sar</taxon>
        <taxon>Stramenopiles</taxon>
        <taxon>Ochrophyta</taxon>
        <taxon>Bacillariophyta</taxon>
        <taxon>Coscinodiscophyceae</taxon>
        <taxon>Thalassiosirophycidae</taxon>
        <taxon>Stephanodiscales</taxon>
        <taxon>Stephanodiscaceae</taxon>
        <taxon>Stephanodiscus</taxon>
    </lineage>
</organism>
<keyword evidence="2" id="KW-1185">Reference proteome</keyword>
<dbReference type="Gene3D" id="3.40.50.150">
    <property type="entry name" value="Vaccinia Virus protein VP39"/>
    <property type="match status" value="1"/>
</dbReference>
<dbReference type="Proteomes" id="UP001530315">
    <property type="component" value="Unassembled WGS sequence"/>
</dbReference>
<evidence type="ECO:0000313" key="1">
    <source>
        <dbReference type="EMBL" id="KAL3763568.1"/>
    </source>
</evidence>
<dbReference type="PANTHER" id="PTHR40036:SF1">
    <property type="entry name" value="MACROCIN O-METHYLTRANSFERASE"/>
    <property type="match status" value="1"/>
</dbReference>
<gene>
    <name evidence="1" type="ORF">ACHAW5_008111</name>
</gene>
<protein>
    <submittedName>
        <fullName evidence="1">Uncharacterized protein</fullName>
    </submittedName>
</protein>
<name>A0ABD3ML32_9STRA</name>
<sequence length="258" mass="29196">MILLTSQRNHECPTVRKLTITAETCSLKSFINATLRALSFASNEITGSDRPIVHLAKYYDKFKSIDGFWAEFGVFNGSSLLMAHSYLVKEQSTFKDGVIAGFDSFEGLPEKWRGSHDKGTFATQYDIVRKVLPERVEVYKGWFQDTIQVFKARHGDMPAAVIHHDGDLFISTTITLQLLDDQIVQGTHMIFDELVGYPGYEGHEIMALWLWMSQRNVTLCAMGHGGPERIEEDISQWINPSVDVHPFSQSAWFQVVGC</sequence>
<dbReference type="AlphaFoldDB" id="A0ABD3ML32"/>
<dbReference type="Pfam" id="PF05711">
    <property type="entry name" value="TylF"/>
    <property type="match status" value="1"/>
</dbReference>
<proteinExistence type="predicted"/>
<accession>A0ABD3ML32</accession>
<dbReference type="EMBL" id="JALLAZ020001799">
    <property type="protein sequence ID" value="KAL3763568.1"/>
    <property type="molecule type" value="Genomic_DNA"/>
</dbReference>
<comment type="caution">
    <text evidence="1">The sequence shown here is derived from an EMBL/GenBank/DDBJ whole genome shotgun (WGS) entry which is preliminary data.</text>
</comment>
<dbReference type="InterPro" id="IPR029063">
    <property type="entry name" value="SAM-dependent_MTases_sf"/>
</dbReference>
<evidence type="ECO:0000313" key="2">
    <source>
        <dbReference type="Proteomes" id="UP001530315"/>
    </source>
</evidence>